<dbReference type="CDD" id="cd09911">
    <property type="entry name" value="Lin0431_like"/>
    <property type="match status" value="1"/>
</dbReference>
<dbReference type="Pfam" id="PF07009">
    <property type="entry name" value="NusG_II"/>
    <property type="match status" value="1"/>
</dbReference>
<reference evidence="2 3" key="1">
    <citation type="submission" date="2020-07" db="EMBL/GenBank/DDBJ databases">
        <title>Vallitalea guaymasensis genome.</title>
        <authorList>
            <person name="Postec A."/>
        </authorList>
    </citation>
    <scope>NUCLEOTIDE SEQUENCE [LARGE SCALE GENOMIC DNA]</scope>
    <source>
        <strain evidence="2 3">Ra1766G1</strain>
    </source>
</reference>
<name>A0A8J8SBQ8_9FIRM</name>
<feature type="transmembrane region" description="Helical" evidence="1">
    <location>
        <begin position="6"/>
        <end position="22"/>
    </location>
</feature>
<keyword evidence="3" id="KW-1185">Reference proteome</keyword>
<evidence type="ECO:0000313" key="2">
    <source>
        <dbReference type="EMBL" id="QUH28616.1"/>
    </source>
</evidence>
<dbReference type="RefSeq" id="WP_212692836.1">
    <property type="nucleotide sequence ID" value="NZ_CP058561.1"/>
</dbReference>
<gene>
    <name evidence="2" type="ORF">HYG85_06685</name>
</gene>
<dbReference type="KEGG" id="vgu:HYG85_06685"/>
<sequence>MKRNDVKIIIGVLIVAGVFYLFNQYRISKMDVNKLYVEIKVEGELYERVQLSDEKEIKIEREDSYNIIKVHDNGVEMLEANCPDHVCVRTGFINKVGSTIVCLPHKVYVEIVGDVEDGLDAISE</sequence>
<keyword evidence="1" id="KW-0472">Membrane</keyword>
<accession>A0A8J8SBQ8</accession>
<dbReference type="Gene3D" id="2.60.320.10">
    <property type="entry name" value="N-utilization substance G protein NusG, insert domain"/>
    <property type="match status" value="1"/>
</dbReference>
<evidence type="ECO:0000313" key="3">
    <source>
        <dbReference type="Proteomes" id="UP000677305"/>
    </source>
</evidence>
<evidence type="ECO:0000256" key="1">
    <source>
        <dbReference type="SAM" id="Phobius"/>
    </source>
</evidence>
<dbReference type="InterPro" id="IPR038690">
    <property type="entry name" value="NusG_2_sf"/>
</dbReference>
<proteinExistence type="predicted"/>
<dbReference type="Proteomes" id="UP000677305">
    <property type="component" value="Chromosome"/>
</dbReference>
<protein>
    <submittedName>
        <fullName evidence="2">NusG domain II-containing protein</fullName>
    </submittedName>
</protein>
<keyword evidence="1" id="KW-0812">Transmembrane</keyword>
<dbReference type="EMBL" id="CP058561">
    <property type="protein sequence ID" value="QUH28616.1"/>
    <property type="molecule type" value="Genomic_DNA"/>
</dbReference>
<dbReference type="AlphaFoldDB" id="A0A8J8SBQ8"/>
<organism evidence="2 3">
    <name type="scientific">Vallitalea guaymasensis</name>
    <dbReference type="NCBI Taxonomy" id="1185412"/>
    <lineage>
        <taxon>Bacteria</taxon>
        <taxon>Bacillati</taxon>
        <taxon>Bacillota</taxon>
        <taxon>Clostridia</taxon>
        <taxon>Lachnospirales</taxon>
        <taxon>Vallitaleaceae</taxon>
        <taxon>Vallitalea</taxon>
    </lineage>
</organism>
<keyword evidence="1" id="KW-1133">Transmembrane helix</keyword>